<keyword evidence="1" id="KW-0238">DNA-binding</keyword>
<dbReference type="InterPro" id="IPR010982">
    <property type="entry name" value="Lambda_DNA-bd_dom_sf"/>
</dbReference>
<reference evidence="4" key="1">
    <citation type="journal article" date="2019" name="Int. J. Syst. Evol. Microbiol.">
        <title>The Global Catalogue of Microorganisms (GCM) 10K type strain sequencing project: providing services to taxonomists for standard genome sequencing and annotation.</title>
        <authorList>
            <consortium name="The Broad Institute Genomics Platform"/>
            <consortium name="The Broad Institute Genome Sequencing Center for Infectious Disease"/>
            <person name="Wu L."/>
            <person name="Ma J."/>
        </authorList>
    </citation>
    <scope>NUCLEOTIDE SEQUENCE [LARGE SCALE GENOMIC DNA]</scope>
    <source>
        <strain evidence="4">CCM 8749</strain>
    </source>
</reference>
<dbReference type="PANTHER" id="PTHR46797:SF1">
    <property type="entry name" value="METHYLPHOSPHONATE SYNTHASE"/>
    <property type="match status" value="1"/>
</dbReference>
<dbReference type="Proteomes" id="UP001596250">
    <property type="component" value="Unassembled WGS sequence"/>
</dbReference>
<dbReference type="SUPFAM" id="SSF47413">
    <property type="entry name" value="lambda repressor-like DNA-binding domains"/>
    <property type="match status" value="1"/>
</dbReference>
<proteinExistence type="predicted"/>
<name>A0ABW1IU82_9BACL</name>
<gene>
    <name evidence="3" type="ORF">ACFPXP_18175</name>
</gene>
<protein>
    <submittedName>
        <fullName evidence="3">Helix-turn-helix domain-containing protein</fullName>
    </submittedName>
</protein>
<evidence type="ECO:0000259" key="2">
    <source>
        <dbReference type="PROSITE" id="PS50943"/>
    </source>
</evidence>
<keyword evidence="4" id="KW-1185">Reference proteome</keyword>
<dbReference type="InterPro" id="IPR050807">
    <property type="entry name" value="TransReg_Diox_bact_type"/>
</dbReference>
<dbReference type="Pfam" id="PF01381">
    <property type="entry name" value="HTH_3"/>
    <property type="match status" value="1"/>
</dbReference>
<dbReference type="EMBL" id="JBHSQV010000179">
    <property type="protein sequence ID" value="MFC5988334.1"/>
    <property type="molecule type" value="Genomic_DNA"/>
</dbReference>
<feature type="domain" description="HTH cro/C1-type" evidence="2">
    <location>
        <begin position="7"/>
        <end position="62"/>
    </location>
</feature>
<sequence length="128" mass="14880">MEFYQKLRDLRKLRGYTIREVSDRSGVSPAYISQLENGNRGVPSPEILMKLSEGLNISYSDLMGIAGYLEKELSIPKEDQAPPVNLRRFIRENHIMFDGIVLTEEDKEWIERVLSALFWIRKQDPHEG</sequence>
<dbReference type="PANTHER" id="PTHR46797">
    <property type="entry name" value="HTH-TYPE TRANSCRIPTIONAL REGULATOR"/>
    <property type="match status" value="1"/>
</dbReference>
<dbReference type="InterPro" id="IPR001387">
    <property type="entry name" value="Cro/C1-type_HTH"/>
</dbReference>
<evidence type="ECO:0000313" key="4">
    <source>
        <dbReference type="Proteomes" id="UP001596250"/>
    </source>
</evidence>
<dbReference type="PROSITE" id="PS50943">
    <property type="entry name" value="HTH_CROC1"/>
    <property type="match status" value="1"/>
</dbReference>
<dbReference type="CDD" id="cd00093">
    <property type="entry name" value="HTH_XRE"/>
    <property type="match status" value="1"/>
</dbReference>
<dbReference type="SMART" id="SM00530">
    <property type="entry name" value="HTH_XRE"/>
    <property type="match status" value="1"/>
</dbReference>
<organism evidence="3 4">
    <name type="scientific">Marinicrinis lubricantis</name>
    <dbReference type="NCBI Taxonomy" id="2086470"/>
    <lineage>
        <taxon>Bacteria</taxon>
        <taxon>Bacillati</taxon>
        <taxon>Bacillota</taxon>
        <taxon>Bacilli</taxon>
        <taxon>Bacillales</taxon>
        <taxon>Paenibacillaceae</taxon>
    </lineage>
</organism>
<evidence type="ECO:0000313" key="3">
    <source>
        <dbReference type="EMBL" id="MFC5988334.1"/>
    </source>
</evidence>
<evidence type="ECO:0000256" key="1">
    <source>
        <dbReference type="ARBA" id="ARBA00023125"/>
    </source>
</evidence>
<dbReference type="RefSeq" id="WP_379895794.1">
    <property type="nucleotide sequence ID" value="NZ_CBCSCT010000015.1"/>
</dbReference>
<accession>A0ABW1IU82</accession>
<dbReference type="Gene3D" id="1.10.260.40">
    <property type="entry name" value="lambda repressor-like DNA-binding domains"/>
    <property type="match status" value="1"/>
</dbReference>
<comment type="caution">
    <text evidence="3">The sequence shown here is derived from an EMBL/GenBank/DDBJ whole genome shotgun (WGS) entry which is preliminary data.</text>
</comment>